<evidence type="ECO:0000256" key="7">
    <source>
        <dbReference type="ARBA" id="ARBA00022989"/>
    </source>
</evidence>
<organism evidence="12 13">
    <name type="scientific">Candidula unifasciata</name>
    <dbReference type="NCBI Taxonomy" id="100452"/>
    <lineage>
        <taxon>Eukaryota</taxon>
        <taxon>Metazoa</taxon>
        <taxon>Spiralia</taxon>
        <taxon>Lophotrochozoa</taxon>
        <taxon>Mollusca</taxon>
        <taxon>Gastropoda</taxon>
        <taxon>Heterobranchia</taxon>
        <taxon>Euthyneura</taxon>
        <taxon>Panpulmonata</taxon>
        <taxon>Eupulmonata</taxon>
        <taxon>Stylommatophora</taxon>
        <taxon>Helicina</taxon>
        <taxon>Helicoidea</taxon>
        <taxon>Geomitridae</taxon>
        <taxon>Candidula</taxon>
    </lineage>
</organism>
<keyword evidence="13" id="KW-1185">Reference proteome</keyword>
<dbReference type="InterPro" id="IPR002659">
    <property type="entry name" value="Glyco_trans_31"/>
</dbReference>
<accession>A0A8S3YY91</accession>
<evidence type="ECO:0000256" key="11">
    <source>
        <dbReference type="RuleBase" id="RU363063"/>
    </source>
</evidence>
<dbReference type="OrthoDB" id="2139606at2759"/>
<dbReference type="FunFam" id="3.90.550.50:FF:000001">
    <property type="entry name" value="Hexosyltransferase"/>
    <property type="match status" value="1"/>
</dbReference>
<keyword evidence="10" id="KW-0325">Glycoprotein</keyword>
<comment type="subcellular location">
    <subcellularLocation>
        <location evidence="1 11">Golgi apparatus membrane</location>
        <topology evidence="1 11">Single-pass type II membrane protein</topology>
    </subcellularLocation>
</comment>
<keyword evidence="4" id="KW-0808">Transferase</keyword>
<keyword evidence="6 11" id="KW-0735">Signal-anchor</keyword>
<keyword evidence="8 11" id="KW-0333">Golgi apparatus</keyword>
<keyword evidence="5 11" id="KW-0812">Transmembrane</keyword>
<reference evidence="12" key="1">
    <citation type="submission" date="2021-04" db="EMBL/GenBank/DDBJ databases">
        <authorList>
            <consortium name="Molecular Ecology Group"/>
        </authorList>
    </citation>
    <scope>NUCLEOTIDE SEQUENCE</scope>
</reference>
<evidence type="ECO:0000256" key="5">
    <source>
        <dbReference type="ARBA" id="ARBA00022692"/>
    </source>
</evidence>
<evidence type="ECO:0000256" key="9">
    <source>
        <dbReference type="ARBA" id="ARBA00023136"/>
    </source>
</evidence>
<dbReference type="Proteomes" id="UP000678393">
    <property type="component" value="Unassembled WGS sequence"/>
</dbReference>
<dbReference type="EC" id="2.4.1.-" evidence="11"/>
<evidence type="ECO:0000256" key="1">
    <source>
        <dbReference type="ARBA" id="ARBA00004323"/>
    </source>
</evidence>
<evidence type="ECO:0000313" key="12">
    <source>
        <dbReference type="EMBL" id="CAG5120130.1"/>
    </source>
</evidence>
<protein>
    <recommendedName>
        <fullName evidence="11">Hexosyltransferase</fullName>
        <ecNumber evidence="11">2.4.1.-</ecNumber>
    </recommendedName>
</protein>
<dbReference type="GO" id="GO:0000139">
    <property type="term" value="C:Golgi membrane"/>
    <property type="evidence" value="ECO:0007669"/>
    <property type="project" value="UniProtKB-SubCell"/>
</dbReference>
<name>A0A8S3YY91_9EUPU</name>
<proteinExistence type="inferred from homology"/>
<comment type="similarity">
    <text evidence="2 11">Belongs to the glycosyltransferase 31 family.</text>
</comment>
<dbReference type="AlphaFoldDB" id="A0A8S3YY91"/>
<feature type="transmembrane region" description="Helical" evidence="11">
    <location>
        <begin position="46"/>
        <end position="73"/>
    </location>
</feature>
<dbReference type="EMBL" id="CAJHNH020000838">
    <property type="protein sequence ID" value="CAG5120130.1"/>
    <property type="molecule type" value="Genomic_DNA"/>
</dbReference>
<dbReference type="GO" id="GO:0008499">
    <property type="term" value="F:N-acetyl-beta-D-glucosaminide beta-(1,3)-galactosyltransferase activity"/>
    <property type="evidence" value="ECO:0007669"/>
    <property type="project" value="TreeGrafter"/>
</dbReference>
<dbReference type="Pfam" id="PF01762">
    <property type="entry name" value="Galactosyl_T"/>
    <property type="match status" value="1"/>
</dbReference>
<evidence type="ECO:0000256" key="3">
    <source>
        <dbReference type="ARBA" id="ARBA00022676"/>
    </source>
</evidence>
<evidence type="ECO:0000256" key="4">
    <source>
        <dbReference type="ARBA" id="ARBA00022679"/>
    </source>
</evidence>
<evidence type="ECO:0000256" key="8">
    <source>
        <dbReference type="ARBA" id="ARBA00023034"/>
    </source>
</evidence>
<evidence type="ECO:0000256" key="2">
    <source>
        <dbReference type="ARBA" id="ARBA00008661"/>
    </source>
</evidence>
<comment type="caution">
    <text evidence="12">The sequence shown here is derived from an EMBL/GenBank/DDBJ whole genome shotgun (WGS) entry which is preliminary data.</text>
</comment>
<gene>
    <name evidence="12" type="ORF">CUNI_LOCUS5688</name>
</gene>
<evidence type="ECO:0000256" key="10">
    <source>
        <dbReference type="ARBA" id="ARBA00023180"/>
    </source>
</evidence>
<dbReference type="PANTHER" id="PTHR11214:SF376">
    <property type="entry name" value="HEXOSYLTRANSFERASE"/>
    <property type="match status" value="1"/>
</dbReference>
<keyword evidence="9 11" id="KW-0472">Membrane</keyword>
<dbReference type="GO" id="GO:0006493">
    <property type="term" value="P:protein O-linked glycosylation"/>
    <property type="evidence" value="ECO:0007669"/>
    <property type="project" value="TreeGrafter"/>
</dbReference>
<sequence>MKVSLKRMLAYLGLRSAYSSSSQVFVSISVISAMPRSRLSRHATKVIVRVSIWTCVVLVLLFLVTYTLLLAFVDRQMHQVPLDVPYKKVRLLNRLYGKQSLRKLPAGNNPFHPERLLAHRKAIWNSSVYYSKNDVLPSCSQPFILFLITSSPQHGDRRMSIRRTWCNSINATASVKQPWTCIFLVGISKSAEMLAQILKEKELYGDILLGSYVDSYVNLTLKVVHGLDWSATHCPSSYVVKTDDDCFVNVRLLYEFLLRYNVKTSALYAGSVIQDNAKLKVIRGRDKKWAVGFQEYPEEYYPPYASGFGYIMSADVVKLLASESRFIVPFPNEDAYVGVLISRLGISPVSSSRFVLSPSGLNVCNYLFVFIVHHVQEADQLALLQKTVESRTVCNHSAITTWS</sequence>
<evidence type="ECO:0000313" key="13">
    <source>
        <dbReference type="Proteomes" id="UP000678393"/>
    </source>
</evidence>
<keyword evidence="7 11" id="KW-1133">Transmembrane helix</keyword>
<evidence type="ECO:0000256" key="6">
    <source>
        <dbReference type="ARBA" id="ARBA00022968"/>
    </source>
</evidence>
<keyword evidence="3 11" id="KW-0328">Glycosyltransferase</keyword>
<dbReference type="Gene3D" id="3.90.550.50">
    <property type="match status" value="1"/>
</dbReference>
<dbReference type="PANTHER" id="PTHR11214">
    <property type="entry name" value="BETA-1,3-N-ACETYLGLUCOSAMINYLTRANSFERASE"/>
    <property type="match status" value="1"/>
</dbReference>